<feature type="domain" description="Cadherin" evidence="18">
    <location>
        <begin position="132"/>
        <end position="239"/>
    </location>
</feature>
<dbReference type="OrthoDB" id="6079678at2759"/>
<dbReference type="PANTHER" id="PTHR24025:SF0">
    <property type="entry name" value="DESMOCOLLIN-2"/>
    <property type="match status" value="1"/>
</dbReference>
<evidence type="ECO:0000313" key="20">
    <source>
        <dbReference type="Proteomes" id="UP000694569"/>
    </source>
</evidence>
<dbReference type="PRINTS" id="PR00205">
    <property type="entry name" value="CADHERIN"/>
</dbReference>
<evidence type="ECO:0000256" key="1">
    <source>
        <dbReference type="ARBA" id="ARBA00004251"/>
    </source>
</evidence>
<keyword evidence="3" id="KW-1003">Cell membrane</keyword>
<keyword evidence="8 14" id="KW-0130">Cell adhesion</keyword>
<evidence type="ECO:0000256" key="3">
    <source>
        <dbReference type="ARBA" id="ARBA00022475"/>
    </source>
</evidence>
<dbReference type="FunFam" id="2.60.40.60:FF:000019">
    <property type="entry name" value="Cadherin 2"/>
    <property type="match status" value="1"/>
</dbReference>
<dbReference type="Pfam" id="PF08758">
    <property type="entry name" value="Cadherin_pro"/>
    <property type="match status" value="1"/>
</dbReference>
<evidence type="ECO:0000256" key="17">
    <source>
        <dbReference type="SAM" id="SignalP"/>
    </source>
</evidence>
<dbReference type="Proteomes" id="UP000694569">
    <property type="component" value="Unplaced"/>
</dbReference>
<accession>A0A8C5MD74</accession>
<dbReference type="Gene3D" id="2.60.40.60">
    <property type="entry name" value="Cadherins"/>
    <property type="match status" value="6"/>
</dbReference>
<evidence type="ECO:0000313" key="19">
    <source>
        <dbReference type="Ensembl" id="ENSLLEP00000011333.1"/>
    </source>
</evidence>
<protein>
    <recommendedName>
        <fullName evidence="18">Cadherin domain-containing protein</fullName>
    </recommendedName>
</protein>
<dbReference type="InterPro" id="IPR014868">
    <property type="entry name" value="Cadherin_pro_dom"/>
</dbReference>
<keyword evidence="9" id="KW-0965">Cell junction</keyword>
<dbReference type="CDD" id="cd11304">
    <property type="entry name" value="Cadherin_repeat"/>
    <property type="match status" value="4"/>
</dbReference>
<feature type="domain" description="Cadherin" evidence="18">
    <location>
        <begin position="469"/>
        <end position="573"/>
    </location>
</feature>
<dbReference type="Gene3D" id="4.10.900.10">
    <property type="entry name" value="TCF3-CBD (Catenin binding domain)"/>
    <property type="match status" value="1"/>
</dbReference>
<feature type="domain" description="Cadherin" evidence="18">
    <location>
        <begin position="352"/>
        <end position="468"/>
    </location>
</feature>
<dbReference type="Ensembl" id="ENSLLET00000011789.1">
    <property type="protein sequence ID" value="ENSLLEP00000011333.1"/>
    <property type="gene ID" value="ENSLLEG00000007244.1"/>
</dbReference>
<dbReference type="GO" id="GO:0005886">
    <property type="term" value="C:plasma membrane"/>
    <property type="evidence" value="ECO:0007669"/>
    <property type="project" value="UniProtKB-SubCell"/>
</dbReference>
<dbReference type="SUPFAM" id="SSF49313">
    <property type="entry name" value="Cadherin-like"/>
    <property type="match status" value="6"/>
</dbReference>
<keyword evidence="7 13" id="KW-0106">Calcium</keyword>
<dbReference type="AlphaFoldDB" id="A0A8C5MD74"/>
<dbReference type="GO" id="GO:0007156">
    <property type="term" value="P:homophilic cell adhesion via plasma membrane adhesion molecules"/>
    <property type="evidence" value="ECO:0007669"/>
    <property type="project" value="InterPro"/>
</dbReference>
<comment type="subcellular location">
    <subcellularLocation>
        <location evidence="2">Cell junction</location>
        <location evidence="2">Desmosome</location>
    </subcellularLocation>
    <subcellularLocation>
        <location evidence="1 14">Cell membrane</location>
        <topology evidence="1 14">Single-pass type I membrane protein</topology>
    </subcellularLocation>
</comment>
<evidence type="ECO:0000256" key="10">
    <source>
        <dbReference type="ARBA" id="ARBA00022989"/>
    </source>
</evidence>
<comment type="function">
    <text evidence="15">A component of desmosome cell-cell junctions which are required for positive regulation of cellular adhesion. Involved in the interaction of plaque proteins and intermediate filaments mediating cell-cell adhesion.</text>
</comment>
<evidence type="ECO:0000256" key="16">
    <source>
        <dbReference type="SAM" id="Phobius"/>
    </source>
</evidence>
<evidence type="ECO:0000256" key="12">
    <source>
        <dbReference type="ARBA" id="ARBA00023180"/>
    </source>
</evidence>
<dbReference type="PRINTS" id="PR01820">
    <property type="entry name" value="DESMOCOLLIN"/>
</dbReference>
<dbReference type="SMART" id="SM01055">
    <property type="entry name" value="Cadherin_pro"/>
    <property type="match status" value="1"/>
</dbReference>
<dbReference type="SMART" id="SM00112">
    <property type="entry name" value="CA"/>
    <property type="match status" value="4"/>
</dbReference>
<dbReference type="FunFam" id="2.60.40.60:FF:000068">
    <property type="entry name" value="Desmoglein 1"/>
    <property type="match status" value="1"/>
</dbReference>
<feature type="signal peptide" evidence="17">
    <location>
        <begin position="1"/>
        <end position="24"/>
    </location>
</feature>
<dbReference type="InterPro" id="IPR020894">
    <property type="entry name" value="Cadherin_CS"/>
</dbReference>
<dbReference type="FunFam" id="2.60.40.60:FF:000011">
    <property type="entry name" value="Cadherin 1"/>
    <property type="match status" value="1"/>
</dbReference>
<dbReference type="GeneTree" id="ENSGT01030000234624"/>
<feature type="transmembrane region" description="Helical" evidence="16">
    <location>
        <begin position="679"/>
        <end position="707"/>
    </location>
</feature>
<dbReference type="InterPro" id="IPR000233">
    <property type="entry name" value="Cadherin_Y-type_LIR"/>
</dbReference>
<dbReference type="PANTHER" id="PTHR24025">
    <property type="entry name" value="DESMOGLEIN FAMILY MEMBER"/>
    <property type="match status" value="1"/>
</dbReference>
<evidence type="ECO:0000256" key="8">
    <source>
        <dbReference type="ARBA" id="ARBA00022889"/>
    </source>
</evidence>
<dbReference type="PROSITE" id="PS50268">
    <property type="entry name" value="CADHERIN_2"/>
    <property type="match status" value="4"/>
</dbReference>
<keyword evidence="17" id="KW-0732">Signal</keyword>
<keyword evidence="4 14" id="KW-0812">Transmembrane</keyword>
<dbReference type="PRINTS" id="PR01818">
    <property type="entry name" value="DESMOCADHERN"/>
</dbReference>
<keyword evidence="5" id="KW-0479">Metal-binding</keyword>
<evidence type="ECO:0000256" key="14">
    <source>
        <dbReference type="RuleBase" id="RU003318"/>
    </source>
</evidence>
<evidence type="ECO:0000256" key="15">
    <source>
        <dbReference type="RuleBase" id="RU004358"/>
    </source>
</evidence>
<evidence type="ECO:0000259" key="18">
    <source>
        <dbReference type="PROSITE" id="PS50268"/>
    </source>
</evidence>
<keyword evidence="10 16" id="KW-1133">Transmembrane helix</keyword>
<dbReference type="InterPro" id="IPR009122">
    <property type="entry name" value="Desmosomal_cadherin"/>
</dbReference>
<dbReference type="FunFam" id="4.10.900.10:FF:000005">
    <property type="entry name" value="Desmocollin 2"/>
    <property type="match status" value="1"/>
</dbReference>
<dbReference type="InterPro" id="IPR015919">
    <property type="entry name" value="Cadherin-like_sf"/>
</dbReference>
<proteinExistence type="predicted"/>
<dbReference type="InterPro" id="IPR027397">
    <property type="entry name" value="Catenin-bd_sf"/>
</dbReference>
<keyword evidence="20" id="KW-1185">Reference proteome</keyword>
<sequence length="899" mass="99081">MGSSPSPLTCCCFLLLLLPLYVIGESCRKVTLYVPSETIHSGSRIGKVDLHHCVNSYFFVRSSNEKFVVNEDGTIYAHRKILLPAKHKISFDIMVLDLSSMEEKKIPVKIFVKPQTVKPRYTRELLKRTKRRWQPFPSTMDENYAGKFPHHVVQIQSDTAENYTIKYSISGIGVDQPPIGLFYIEPNSGNIYCTKRVDREEISSYRLMGYAYTHDGYSPDIPVELIIKVEDVNDNAPVFTEEVFCMEILEHSNIGTIVGRLNATDRDEPNSLHTLLRYFIISQTPAPPLMFSMNSEYGIVTAATASLDREVQENYVLIVEVRDMGGRFSYLSSNGKVLIKVLDINDNAPTFTQQSYQTEVNENESGMIILTMPVTDKDLVNTSNWRAKCTITQGNENGYFNITTDPITNACQLRVVKGINYEEIQKILLQVGVMNEVSLITASGTKTSGMSTVPVTVIVKDVDEGPEFQPIIKIIRVRENQTIGTVIGDFKAIDPETKSGQGIIYSVQDSLSWVTIDRTSAQLATAKVLDYESNEAPNHQHNVTVFAVDQSGKTGTGTLVIIVEDVNDNMPLVSRGSNICQTGRSFSVIEADDPDGSPHSYPFHYSVEGPAASQWKVIAADSTGRTARLEPIGDMALGIYEVPIKVVDQQGHGGIQTVRVTKCICPDGNNCSERLADRMASLGGLAILLMVLSALLVAALLCCLLACSCGSGAGKAKLGFPDDAAQQNLIVTNTEAPGADVMDPNFKVPVHISNANLVGNANMSGNLKSGSGTFGQGGRSVSDMGGQQTTQTTKFIRQVTDSSRLGNMMDHQIQDPNRLTYSEWQSFMNTHLGDKLYMCGQDEEHHKGEDYILKYNYEGKGSLAGSVGCCSEIRDDEKMDFLNHLEPKFRTLAEVCAKK</sequence>
<evidence type="ECO:0000256" key="11">
    <source>
        <dbReference type="ARBA" id="ARBA00023136"/>
    </source>
</evidence>
<feature type="domain" description="Cadherin" evidence="18">
    <location>
        <begin position="240"/>
        <end position="351"/>
    </location>
</feature>
<evidence type="ECO:0000256" key="13">
    <source>
        <dbReference type="PROSITE-ProRule" id="PRU00043"/>
    </source>
</evidence>
<dbReference type="GO" id="GO:0030057">
    <property type="term" value="C:desmosome"/>
    <property type="evidence" value="ECO:0007669"/>
    <property type="project" value="UniProtKB-SubCell"/>
</dbReference>
<dbReference type="FunFam" id="2.60.40.60:FF:000027">
    <property type="entry name" value="Cadherin 2"/>
    <property type="match status" value="1"/>
</dbReference>
<reference evidence="19" key="2">
    <citation type="submission" date="2025-09" db="UniProtKB">
        <authorList>
            <consortium name="Ensembl"/>
        </authorList>
    </citation>
    <scope>IDENTIFICATION</scope>
</reference>
<evidence type="ECO:0000256" key="4">
    <source>
        <dbReference type="ARBA" id="ARBA00022692"/>
    </source>
</evidence>
<dbReference type="Pfam" id="PF00028">
    <property type="entry name" value="Cadherin"/>
    <property type="match status" value="4"/>
</dbReference>
<name>A0A8C5MD74_9ANUR</name>
<evidence type="ECO:0000256" key="9">
    <source>
        <dbReference type="ARBA" id="ARBA00022949"/>
    </source>
</evidence>
<dbReference type="GO" id="GO:0005509">
    <property type="term" value="F:calcium ion binding"/>
    <property type="evidence" value="ECO:0007669"/>
    <property type="project" value="UniProtKB-UniRule"/>
</dbReference>
<feature type="chain" id="PRO_5034125286" description="Cadherin domain-containing protein" evidence="17">
    <location>
        <begin position="25"/>
        <end position="899"/>
    </location>
</feature>
<evidence type="ECO:0000256" key="2">
    <source>
        <dbReference type="ARBA" id="ARBA00004568"/>
    </source>
</evidence>
<reference evidence="19" key="1">
    <citation type="submission" date="2025-08" db="UniProtKB">
        <authorList>
            <consortium name="Ensembl"/>
        </authorList>
    </citation>
    <scope>IDENTIFICATION</scope>
</reference>
<dbReference type="Pfam" id="PF01049">
    <property type="entry name" value="CADH_Y-type_LIR"/>
    <property type="match status" value="1"/>
</dbReference>
<evidence type="ECO:0000256" key="7">
    <source>
        <dbReference type="ARBA" id="ARBA00022837"/>
    </source>
</evidence>
<dbReference type="PROSITE" id="PS00232">
    <property type="entry name" value="CADHERIN_1"/>
    <property type="match status" value="2"/>
</dbReference>
<keyword evidence="6" id="KW-0677">Repeat</keyword>
<keyword evidence="11 16" id="KW-0472">Membrane</keyword>
<keyword evidence="12" id="KW-0325">Glycoprotein</keyword>
<evidence type="ECO:0000256" key="6">
    <source>
        <dbReference type="ARBA" id="ARBA00022737"/>
    </source>
</evidence>
<dbReference type="InterPro" id="IPR002126">
    <property type="entry name" value="Cadherin-like_dom"/>
</dbReference>
<evidence type="ECO:0000256" key="5">
    <source>
        <dbReference type="ARBA" id="ARBA00022723"/>
    </source>
</evidence>
<organism evidence="19 20">
    <name type="scientific">Leptobrachium leishanense</name>
    <name type="common">Leishan spiny toad</name>
    <dbReference type="NCBI Taxonomy" id="445787"/>
    <lineage>
        <taxon>Eukaryota</taxon>
        <taxon>Metazoa</taxon>
        <taxon>Chordata</taxon>
        <taxon>Craniata</taxon>
        <taxon>Vertebrata</taxon>
        <taxon>Euteleostomi</taxon>
        <taxon>Amphibia</taxon>
        <taxon>Batrachia</taxon>
        <taxon>Anura</taxon>
        <taxon>Pelobatoidea</taxon>
        <taxon>Megophryidae</taxon>
        <taxon>Leptobrachium</taxon>
    </lineage>
</organism>
<dbReference type="InterPro" id="IPR050971">
    <property type="entry name" value="Cadherin-domain_protein"/>
</dbReference>